<organism evidence="1 2">
    <name type="scientific">Halomonas chromatireducens</name>
    <dbReference type="NCBI Taxonomy" id="507626"/>
    <lineage>
        <taxon>Bacteria</taxon>
        <taxon>Pseudomonadati</taxon>
        <taxon>Pseudomonadota</taxon>
        <taxon>Gammaproteobacteria</taxon>
        <taxon>Oceanospirillales</taxon>
        <taxon>Halomonadaceae</taxon>
        <taxon>Halomonas</taxon>
    </lineage>
</organism>
<sequence length="76" mass="8267">MKHYRKIEHVSRHGLFLLARPLRVGSAAVCLGTSRRDLGVHRAGDAVTEGETQSIDETLLLSLRNPADHTDPLGPG</sequence>
<keyword evidence="2" id="KW-1185">Reference proteome</keyword>
<dbReference type="Proteomes" id="UP000063387">
    <property type="component" value="Chromosome"/>
</dbReference>
<protein>
    <submittedName>
        <fullName evidence="1">Uncharacterized protein</fullName>
    </submittedName>
</protein>
<accession>A0A109UKU6</accession>
<reference evidence="1 2" key="1">
    <citation type="journal article" date="2016" name="Genome Announc.">
        <title>Draft Genome Sequence of 'Halomonas chromatireducens' Strain AGD 8-3, a Haloalkaliphilic Chromate- and Selenite-Reducing Gammaproteobacterium.</title>
        <authorList>
            <person name="Sharko F.S."/>
            <person name="Shapovalova A.A."/>
            <person name="Tsygankova S.V."/>
            <person name="Komova A.V."/>
            <person name="Boulygina E.S."/>
            <person name="Teslyuk A.B."/>
            <person name="Gotovtsev P.M."/>
            <person name="Namsaraev Z.B."/>
            <person name="Khijniak T.V."/>
            <person name="Nedoluzhko A.V."/>
            <person name="Vasilov R.G."/>
        </authorList>
    </citation>
    <scope>NUCLEOTIDE SEQUENCE [LARGE SCALE GENOMIC DNA]</scope>
    <source>
        <strain evidence="1 2">AGD 8-3</strain>
    </source>
</reference>
<dbReference type="AlphaFoldDB" id="A0A109UKU6"/>
<dbReference type="STRING" id="507626.LOKO_00367"/>
<dbReference type="KEGG" id="hco:LOKO_00367"/>
<dbReference type="PATRIC" id="fig|507626.3.peg.364"/>
<dbReference type="EMBL" id="CP014226">
    <property type="protein sequence ID" value="AMC99463.1"/>
    <property type="molecule type" value="Genomic_DNA"/>
</dbReference>
<evidence type="ECO:0000313" key="2">
    <source>
        <dbReference type="Proteomes" id="UP000063387"/>
    </source>
</evidence>
<proteinExistence type="predicted"/>
<gene>
    <name evidence="1" type="ORF">LOKO_00367</name>
</gene>
<dbReference type="RefSeq" id="WP_235588922.1">
    <property type="nucleotide sequence ID" value="NZ_CP014226.1"/>
</dbReference>
<reference evidence="1 2" key="2">
    <citation type="submission" date="2016-02" db="EMBL/GenBank/DDBJ databases">
        <authorList>
            <person name="Wen L."/>
            <person name="He K."/>
            <person name="Yang H."/>
        </authorList>
    </citation>
    <scope>NUCLEOTIDE SEQUENCE [LARGE SCALE GENOMIC DNA]</scope>
    <source>
        <strain evidence="1 2">AGD 8-3</strain>
    </source>
</reference>
<name>A0A109UKU6_9GAMM</name>
<evidence type="ECO:0000313" key="1">
    <source>
        <dbReference type="EMBL" id="AMC99463.1"/>
    </source>
</evidence>